<comment type="caution">
    <text evidence="1">The sequence shown here is derived from an EMBL/GenBank/DDBJ whole genome shotgun (WGS) entry which is preliminary data.</text>
</comment>
<reference evidence="1 2" key="1">
    <citation type="journal article" date="2016" name="Nat. Commun.">
        <title>Thousands of microbial genomes shed light on interconnected biogeochemical processes in an aquifer system.</title>
        <authorList>
            <person name="Anantharaman K."/>
            <person name="Brown C.T."/>
            <person name="Hug L.A."/>
            <person name="Sharon I."/>
            <person name="Castelle C.J."/>
            <person name="Probst A.J."/>
            <person name="Thomas B.C."/>
            <person name="Singh A."/>
            <person name="Wilkins M.J."/>
            <person name="Karaoz U."/>
            <person name="Brodie E.L."/>
            <person name="Williams K.H."/>
            <person name="Hubbard S.S."/>
            <person name="Banfield J.F."/>
        </authorList>
    </citation>
    <scope>NUCLEOTIDE SEQUENCE [LARGE SCALE GENOMIC DNA]</scope>
</reference>
<dbReference type="InterPro" id="IPR054221">
    <property type="entry name" value="DUF6941"/>
</dbReference>
<dbReference type="STRING" id="1802603.A3F35_01125"/>
<gene>
    <name evidence="1" type="ORF">A3F35_01125</name>
</gene>
<dbReference type="EMBL" id="MHCZ01000037">
    <property type="protein sequence ID" value="OGY29293.1"/>
    <property type="molecule type" value="Genomic_DNA"/>
</dbReference>
<dbReference type="Pfam" id="PF22091">
    <property type="entry name" value="DUF6941"/>
    <property type="match status" value="1"/>
</dbReference>
<organism evidence="1 2">
    <name type="scientific">Candidatus Woykebacteria bacterium RIFCSPHIGHO2_12_FULL_45_10</name>
    <dbReference type="NCBI Taxonomy" id="1802603"/>
    <lineage>
        <taxon>Bacteria</taxon>
        <taxon>Candidatus Woykeibacteriota</taxon>
    </lineage>
</organism>
<accession>A0A1G1WNN0</accession>
<evidence type="ECO:0000313" key="2">
    <source>
        <dbReference type="Proteomes" id="UP000178068"/>
    </source>
</evidence>
<dbReference type="AlphaFoldDB" id="A0A1G1WNN0"/>
<evidence type="ECO:0000313" key="1">
    <source>
        <dbReference type="EMBL" id="OGY29293.1"/>
    </source>
</evidence>
<sequence length="136" mass="14837">MKLSYALVADHAFLSIDKKVNIIGVFETINAAKFPVVHPKFVVVGSIEPSKQVFKMAIDIVDSVSGKKVIENNTEREIKLPAEQATNNFNFIIEILNIAFQTAGNYKVEIIIDGEKLGEIPLKVVGAPTSINANPS</sequence>
<proteinExistence type="predicted"/>
<name>A0A1G1WNN0_9BACT</name>
<dbReference type="Proteomes" id="UP000178068">
    <property type="component" value="Unassembled WGS sequence"/>
</dbReference>
<protein>
    <submittedName>
        <fullName evidence="1">Uncharacterized protein</fullName>
    </submittedName>
</protein>